<proteinExistence type="predicted"/>
<comment type="caution">
    <text evidence="1">The sequence shown here is derived from an EMBL/GenBank/DDBJ whole genome shotgun (WGS) entry which is preliminary data.</text>
</comment>
<accession>A0A9P1FND0</accession>
<organism evidence="1">
    <name type="scientific">Cladocopium goreaui</name>
    <dbReference type="NCBI Taxonomy" id="2562237"/>
    <lineage>
        <taxon>Eukaryota</taxon>
        <taxon>Sar</taxon>
        <taxon>Alveolata</taxon>
        <taxon>Dinophyceae</taxon>
        <taxon>Suessiales</taxon>
        <taxon>Symbiodiniaceae</taxon>
        <taxon>Cladocopium</taxon>
    </lineage>
</organism>
<sequence>MRPTIGWSSSLAMRLGFARLQGFKGCKFDLKYNSNNRVPPRKSNYMDVNSPSGFVLCIIFLLKGRAHDFLSWFGIKCSSWTQMNVGTSSRVSRVHWSMGAFGGETAKPQYAYSNSPAIRKLYHFRPTANKVKKVHTKVETCRTYKNRDGKDCYVGTKHLKDTEIYPDYFASTISVLIDDLKAAQRGTPEVPDPVPPALESFQDLNSGKGSDLFEFADLESAFRYLRKGHSLRIPEGWAHHVPKSI</sequence>
<evidence type="ECO:0000313" key="2">
    <source>
        <dbReference type="EMBL" id="CAL1135641.1"/>
    </source>
</evidence>
<dbReference type="OrthoDB" id="447272at2759"/>
<dbReference type="Proteomes" id="UP001152797">
    <property type="component" value="Unassembled WGS sequence"/>
</dbReference>
<protein>
    <submittedName>
        <fullName evidence="1">Uncharacterized protein</fullName>
    </submittedName>
</protein>
<dbReference type="EMBL" id="CAMXCT010000698">
    <property type="protein sequence ID" value="CAI3982266.1"/>
    <property type="molecule type" value="Genomic_DNA"/>
</dbReference>
<evidence type="ECO:0000313" key="3">
    <source>
        <dbReference type="Proteomes" id="UP001152797"/>
    </source>
</evidence>
<keyword evidence="3" id="KW-1185">Reference proteome</keyword>
<evidence type="ECO:0000313" key="1">
    <source>
        <dbReference type="EMBL" id="CAI3982266.1"/>
    </source>
</evidence>
<gene>
    <name evidence="1" type="ORF">C1SCF055_LOCUS9977</name>
</gene>
<name>A0A9P1FND0_9DINO</name>
<reference evidence="1" key="1">
    <citation type="submission" date="2022-10" db="EMBL/GenBank/DDBJ databases">
        <authorList>
            <person name="Chen Y."/>
            <person name="Dougan E. K."/>
            <person name="Chan C."/>
            <person name="Rhodes N."/>
            <person name="Thang M."/>
        </authorList>
    </citation>
    <scope>NUCLEOTIDE SEQUENCE</scope>
</reference>
<reference evidence="2" key="2">
    <citation type="submission" date="2024-04" db="EMBL/GenBank/DDBJ databases">
        <authorList>
            <person name="Chen Y."/>
            <person name="Shah S."/>
            <person name="Dougan E. K."/>
            <person name="Thang M."/>
            <person name="Chan C."/>
        </authorList>
    </citation>
    <scope>NUCLEOTIDE SEQUENCE [LARGE SCALE GENOMIC DNA]</scope>
</reference>
<dbReference type="EMBL" id="CAMXCT030000698">
    <property type="protein sequence ID" value="CAL4769578.1"/>
    <property type="molecule type" value="Genomic_DNA"/>
</dbReference>
<dbReference type="AlphaFoldDB" id="A0A9P1FND0"/>
<dbReference type="EMBL" id="CAMXCT020000698">
    <property type="protein sequence ID" value="CAL1135641.1"/>
    <property type="molecule type" value="Genomic_DNA"/>
</dbReference>